<sequence length="123" mass="13589">MKGTDIGQLQSGPVDRVKQFLPVEAPSIVTIVEHLWAEQRKANQHAVDIDELEIRRTLVRDGSKRRGERLSASFCYSGCCWLSNYGELLEPVSSELSAKIRVDCSGQSKLAAAVAQDAEFDNP</sequence>
<dbReference type="Proteomes" id="UP000000305">
    <property type="component" value="Unassembled WGS sequence"/>
</dbReference>
<keyword evidence="2" id="KW-1185">Reference proteome</keyword>
<dbReference type="EMBL" id="GL732853">
    <property type="protein sequence ID" value="EFX64261.1"/>
    <property type="molecule type" value="Genomic_DNA"/>
</dbReference>
<dbReference type="HOGENOM" id="CLU_2017508_0_0_1"/>
<organism evidence="1 2">
    <name type="scientific">Daphnia pulex</name>
    <name type="common">Water flea</name>
    <dbReference type="NCBI Taxonomy" id="6669"/>
    <lineage>
        <taxon>Eukaryota</taxon>
        <taxon>Metazoa</taxon>
        <taxon>Ecdysozoa</taxon>
        <taxon>Arthropoda</taxon>
        <taxon>Crustacea</taxon>
        <taxon>Branchiopoda</taxon>
        <taxon>Diplostraca</taxon>
        <taxon>Cladocera</taxon>
        <taxon>Anomopoda</taxon>
        <taxon>Daphniidae</taxon>
        <taxon>Daphnia</taxon>
    </lineage>
</organism>
<evidence type="ECO:0000313" key="1">
    <source>
        <dbReference type="EMBL" id="EFX64261.1"/>
    </source>
</evidence>
<dbReference type="AlphaFoldDB" id="E9HVG7"/>
<reference evidence="1 2" key="1">
    <citation type="journal article" date="2011" name="Science">
        <title>The ecoresponsive genome of Daphnia pulex.</title>
        <authorList>
            <person name="Colbourne J.K."/>
            <person name="Pfrender M.E."/>
            <person name="Gilbert D."/>
            <person name="Thomas W.K."/>
            <person name="Tucker A."/>
            <person name="Oakley T.H."/>
            <person name="Tokishita S."/>
            <person name="Aerts A."/>
            <person name="Arnold G.J."/>
            <person name="Basu M.K."/>
            <person name="Bauer D.J."/>
            <person name="Caceres C.E."/>
            <person name="Carmel L."/>
            <person name="Casola C."/>
            <person name="Choi J.H."/>
            <person name="Detter J.C."/>
            <person name="Dong Q."/>
            <person name="Dusheyko S."/>
            <person name="Eads B.D."/>
            <person name="Frohlich T."/>
            <person name="Geiler-Samerotte K.A."/>
            <person name="Gerlach D."/>
            <person name="Hatcher P."/>
            <person name="Jogdeo S."/>
            <person name="Krijgsveld J."/>
            <person name="Kriventseva E.V."/>
            <person name="Kultz D."/>
            <person name="Laforsch C."/>
            <person name="Lindquist E."/>
            <person name="Lopez J."/>
            <person name="Manak J.R."/>
            <person name="Muller J."/>
            <person name="Pangilinan J."/>
            <person name="Patwardhan R.P."/>
            <person name="Pitluck S."/>
            <person name="Pritham E.J."/>
            <person name="Rechtsteiner A."/>
            <person name="Rho M."/>
            <person name="Rogozin I.B."/>
            <person name="Sakarya O."/>
            <person name="Salamov A."/>
            <person name="Schaack S."/>
            <person name="Shapiro H."/>
            <person name="Shiga Y."/>
            <person name="Skalitzky C."/>
            <person name="Smith Z."/>
            <person name="Souvorov A."/>
            <person name="Sung W."/>
            <person name="Tang Z."/>
            <person name="Tsuchiya D."/>
            <person name="Tu H."/>
            <person name="Vos H."/>
            <person name="Wang M."/>
            <person name="Wolf Y.I."/>
            <person name="Yamagata H."/>
            <person name="Yamada T."/>
            <person name="Ye Y."/>
            <person name="Shaw J.R."/>
            <person name="Andrews J."/>
            <person name="Crease T.J."/>
            <person name="Tang H."/>
            <person name="Lucas S.M."/>
            <person name="Robertson H.M."/>
            <person name="Bork P."/>
            <person name="Koonin E.V."/>
            <person name="Zdobnov E.M."/>
            <person name="Grigoriev I.V."/>
            <person name="Lynch M."/>
            <person name="Boore J.L."/>
        </authorList>
    </citation>
    <scope>NUCLEOTIDE SEQUENCE [LARGE SCALE GENOMIC DNA]</scope>
</reference>
<dbReference type="InParanoid" id="E9HVG7"/>
<evidence type="ECO:0000313" key="2">
    <source>
        <dbReference type="Proteomes" id="UP000000305"/>
    </source>
</evidence>
<protein>
    <submittedName>
        <fullName evidence="1">Uncharacterized protein</fullName>
    </submittedName>
</protein>
<name>E9HVG7_DAPPU</name>
<accession>E9HVG7</accession>
<gene>
    <name evidence="1" type="ORF">DAPPUDRAFT_266695</name>
</gene>
<proteinExistence type="predicted"/>
<dbReference type="KEGG" id="dpx:DAPPUDRAFT_266695"/>